<reference evidence="6 7" key="1">
    <citation type="submission" date="2024-01" db="EMBL/GenBank/DDBJ databases">
        <authorList>
            <person name="Allen C."/>
            <person name="Tagirdzhanova G."/>
        </authorList>
    </citation>
    <scope>NUCLEOTIDE SEQUENCE [LARGE SCALE GENOMIC DNA]</scope>
</reference>
<name>A0ABP0C1Y8_9PEZI</name>
<dbReference type="PANTHER" id="PTHR31001">
    <property type="entry name" value="UNCHARACTERIZED TRANSCRIPTIONAL REGULATORY PROTEIN"/>
    <property type="match status" value="1"/>
</dbReference>
<sequence length="814" mass="89241">MPKDLDNQKHAASAAPYKLGSRSCHGCYHRKVRCDRAVPCGQCESHGLTCVYPGRAPLVKDNDVDAPKKSTNLQSISSRLARVEDLLTRLVERTERLDFGDSGTARPFAGNVHRRGHERGQKESQQAHESQETRQQQQEQDHEQRQQSPQQSQPDQPAAESTWEILLNDGHDERALPFSGSPSVGNTPQSGTLHRGNDTGTAAKPLPFPFPHRTTPSSTPREKPDIHVGIPRPDTFDVSDVLALYPSTQLALQLWSVYVRAVDPVLKILHIPTVQTTVVATILDPTSASPSTLALTVAIYYAALTAEPTAFVPTEGEAHALLARCKTALDSLLTVAHLVARPDMPFLQALAIYVTCLRAHEVGRSVWVLNGLAIRLAQSMGLHRDGAHLRLRPFDTEMRLRLWWHLCVLDSRAPEDQGLQPTIAVTNWELRLPRNVNDAQLYPDMAMLPADVGDTWTDMSFFLMQTEACRSMHPILETQGRQAAAMVVKAMGPLHAGPGGLSPSGGGGTPMTTLAGITTTTTTTAEGGTTPIAVPSDPLTSIREKRKIIRDPARSVQARFSVSLDGLSSPATDLQRMAIQHMGTAVKKMEFVLQLREEIILQRRGGSGDVPIEKREPAILKPSFHLACAALDSSRALLHDSASTPFAWFFGTYTQWYALAYVLRCLCCRPREVVAETQAVAELAWALVDELFPSTLQLHGHDEEADDDGSIWSYLHRLRQQAAVVREEQAKLAVTGAVQAGDSTFAQQLSVPFEAPPPVDRPPGVSEGFFTGTDLGQDLDMPSTGQADQDMFSSLDLFMADIQFLPDWDTVINM</sequence>
<keyword evidence="2" id="KW-0479">Metal-binding</keyword>
<organism evidence="6 7">
    <name type="scientific">Sporothrix curviconia</name>
    <dbReference type="NCBI Taxonomy" id="1260050"/>
    <lineage>
        <taxon>Eukaryota</taxon>
        <taxon>Fungi</taxon>
        <taxon>Dikarya</taxon>
        <taxon>Ascomycota</taxon>
        <taxon>Pezizomycotina</taxon>
        <taxon>Sordariomycetes</taxon>
        <taxon>Sordariomycetidae</taxon>
        <taxon>Ophiostomatales</taxon>
        <taxon>Ophiostomataceae</taxon>
        <taxon>Sporothrix</taxon>
    </lineage>
</organism>
<keyword evidence="7" id="KW-1185">Reference proteome</keyword>
<dbReference type="SMART" id="SM00066">
    <property type="entry name" value="GAL4"/>
    <property type="match status" value="1"/>
</dbReference>
<evidence type="ECO:0000313" key="7">
    <source>
        <dbReference type="Proteomes" id="UP001642405"/>
    </source>
</evidence>
<evidence type="ECO:0000313" key="6">
    <source>
        <dbReference type="EMBL" id="CAK7226003.1"/>
    </source>
</evidence>
<dbReference type="InterPro" id="IPR001138">
    <property type="entry name" value="Zn2Cys6_DnaBD"/>
</dbReference>
<feature type="region of interest" description="Disordered" evidence="4">
    <location>
        <begin position="100"/>
        <end position="159"/>
    </location>
</feature>
<dbReference type="Pfam" id="PF00172">
    <property type="entry name" value="Zn_clus"/>
    <property type="match status" value="1"/>
</dbReference>
<dbReference type="Gene3D" id="4.10.240.10">
    <property type="entry name" value="Zn(2)-C6 fungal-type DNA-binding domain"/>
    <property type="match status" value="1"/>
</dbReference>
<feature type="compositionally biased region" description="Basic and acidic residues" evidence="4">
    <location>
        <begin position="118"/>
        <end position="132"/>
    </location>
</feature>
<dbReference type="PANTHER" id="PTHR31001:SF77">
    <property type="entry name" value="TRANSCRIPTION FACTOR, PUTATIVE (AFU_ORTHOLOGUE AFUA_3G12940)-RELATED"/>
    <property type="match status" value="1"/>
</dbReference>
<feature type="region of interest" description="Disordered" evidence="4">
    <location>
        <begin position="172"/>
        <end position="227"/>
    </location>
</feature>
<dbReference type="EMBL" id="CAWUHB010000034">
    <property type="protein sequence ID" value="CAK7226003.1"/>
    <property type="molecule type" value="Genomic_DNA"/>
</dbReference>
<protein>
    <recommendedName>
        <fullName evidence="5">Zn(2)-C6 fungal-type domain-containing protein</fullName>
    </recommendedName>
</protein>
<evidence type="ECO:0000256" key="3">
    <source>
        <dbReference type="ARBA" id="ARBA00023242"/>
    </source>
</evidence>
<dbReference type="InterPro" id="IPR036864">
    <property type="entry name" value="Zn2-C6_fun-type_DNA-bd_sf"/>
</dbReference>
<dbReference type="CDD" id="cd12148">
    <property type="entry name" value="fungal_TF_MHR"/>
    <property type="match status" value="1"/>
</dbReference>
<comment type="caution">
    <text evidence="6">The sequence shown here is derived from an EMBL/GenBank/DDBJ whole genome shotgun (WGS) entry which is preliminary data.</text>
</comment>
<evidence type="ECO:0000256" key="1">
    <source>
        <dbReference type="ARBA" id="ARBA00004123"/>
    </source>
</evidence>
<evidence type="ECO:0000259" key="5">
    <source>
        <dbReference type="PROSITE" id="PS50048"/>
    </source>
</evidence>
<feature type="compositionally biased region" description="Low complexity" evidence="4">
    <location>
        <begin position="146"/>
        <end position="159"/>
    </location>
</feature>
<feature type="domain" description="Zn(2)-C6 fungal-type" evidence="5">
    <location>
        <begin position="23"/>
        <end position="52"/>
    </location>
</feature>
<gene>
    <name evidence="6" type="ORF">SCUCBS95973_006056</name>
</gene>
<dbReference type="Proteomes" id="UP001642405">
    <property type="component" value="Unassembled WGS sequence"/>
</dbReference>
<dbReference type="InterPro" id="IPR007219">
    <property type="entry name" value="XnlR_reg_dom"/>
</dbReference>
<dbReference type="SMART" id="SM00906">
    <property type="entry name" value="Fungal_trans"/>
    <property type="match status" value="1"/>
</dbReference>
<feature type="compositionally biased region" description="Polar residues" evidence="4">
    <location>
        <begin position="180"/>
        <end position="192"/>
    </location>
</feature>
<evidence type="ECO:0000256" key="4">
    <source>
        <dbReference type="SAM" id="MobiDB-lite"/>
    </source>
</evidence>
<dbReference type="Pfam" id="PF04082">
    <property type="entry name" value="Fungal_trans"/>
    <property type="match status" value="1"/>
</dbReference>
<comment type="subcellular location">
    <subcellularLocation>
        <location evidence="1">Nucleus</location>
    </subcellularLocation>
</comment>
<dbReference type="PROSITE" id="PS50048">
    <property type="entry name" value="ZN2_CY6_FUNGAL_2"/>
    <property type="match status" value="1"/>
</dbReference>
<dbReference type="InterPro" id="IPR050613">
    <property type="entry name" value="Sec_Metabolite_Reg"/>
</dbReference>
<proteinExistence type="predicted"/>
<keyword evidence="3" id="KW-0539">Nucleus</keyword>
<dbReference type="SUPFAM" id="SSF57701">
    <property type="entry name" value="Zn2/Cys6 DNA-binding domain"/>
    <property type="match status" value="1"/>
</dbReference>
<accession>A0ABP0C1Y8</accession>
<dbReference type="CDD" id="cd00067">
    <property type="entry name" value="GAL4"/>
    <property type="match status" value="1"/>
</dbReference>
<evidence type="ECO:0000256" key="2">
    <source>
        <dbReference type="ARBA" id="ARBA00022723"/>
    </source>
</evidence>